<evidence type="ECO:0000256" key="5">
    <source>
        <dbReference type="ARBA" id="ARBA00022801"/>
    </source>
</evidence>
<dbReference type="OrthoDB" id="10253254at2759"/>
<feature type="region of interest" description="Disordered" evidence="11">
    <location>
        <begin position="109"/>
        <end position="178"/>
    </location>
</feature>
<dbReference type="InterPro" id="IPR027417">
    <property type="entry name" value="P-loop_NTPase"/>
</dbReference>
<keyword evidence="15" id="KW-1185">Reference proteome</keyword>
<feature type="compositionally biased region" description="Basic and acidic residues" evidence="11">
    <location>
        <begin position="127"/>
        <end position="137"/>
    </location>
</feature>
<dbReference type="InterPro" id="IPR007502">
    <property type="entry name" value="Helicase-assoc_dom"/>
</dbReference>
<evidence type="ECO:0000313" key="14">
    <source>
        <dbReference type="EMBL" id="PAV17215.1"/>
    </source>
</evidence>
<dbReference type="InParanoid" id="A0A286UCG0"/>
<dbReference type="SUPFAM" id="SSF52540">
    <property type="entry name" value="P-loop containing nucleoside triphosphate hydrolases"/>
    <property type="match status" value="1"/>
</dbReference>
<dbReference type="GO" id="GO:0003724">
    <property type="term" value="F:RNA helicase activity"/>
    <property type="evidence" value="ECO:0007669"/>
    <property type="project" value="UniProtKB-EC"/>
</dbReference>
<evidence type="ECO:0000256" key="1">
    <source>
        <dbReference type="ARBA" id="ARBA00004604"/>
    </source>
</evidence>
<keyword evidence="6" id="KW-0347">Helicase</keyword>
<dbReference type="STRING" id="2282107.A0A286UCG0"/>
<dbReference type="PROSITE" id="PS51192">
    <property type="entry name" value="HELICASE_ATP_BIND_1"/>
    <property type="match status" value="1"/>
</dbReference>
<dbReference type="FunFam" id="3.40.50.300:FF:000637">
    <property type="entry name" value="ATP-dependent RNA helicase DHX37/DHR1"/>
    <property type="match status" value="1"/>
</dbReference>
<dbReference type="CDD" id="cd17982">
    <property type="entry name" value="DEXHc_DHX37"/>
    <property type="match status" value="1"/>
</dbReference>
<dbReference type="InterPro" id="IPR002464">
    <property type="entry name" value="DNA/RNA_helicase_DEAH_CS"/>
</dbReference>
<feature type="compositionally biased region" description="Basic residues" evidence="11">
    <location>
        <begin position="13"/>
        <end position="24"/>
    </location>
</feature>
<dbReference type="Gene3D" id="3.40.50.300">
    <property type="entry name" value="P-loop containing nucleotide triphosphate hydrolases"/>
    <property type="match status" value="3"/>
</dbReference>
<dbReference type="InterPro" id="IPR014001">
    <property type="entry name" value="Helicase_ATP-bd"/>
</dbReference>
<dbReference type="FunFam" id="3.40.50.300:FF:003770">
    <property type="entry name" value="ATP-dependent RNA helicase DHR1, putative"/>
    <property type="match status" value="1"/>
</dbReference>
<evidence type="ECO:0000256" key="9">
    <source>
        <dbReference type="ARBA" id="ARBA00023242"/>
    </source>
</evidence>
<dbReference type="GO" id="GO:0003723">
    <property type="term" value="F:RNA binding"/>
    <property type="evidence" value="ECO:0007669"/>
    <property type="project" value="UniProtKB-KW"/>
</dbReference>
<comment type="caution">
    <text evidence="14">The sequence shown here is derived from an EMBL/GenBank/DDBJ whole genome shotgun (WGS) entry which is preliminary data.</text>
</comment>
<evidence type="ECO:0000259" key="13">
    <source>
        <dbReference type="PROSITE" id="PS51194"/>
    </source>
</evidence>
<dbReference type="GO" id="GO:0016787">
    <property type="term" value="F:hydrolase activity"/>
    <property type="evidence" value="ECO:0007669"/>
    <property type="project" value="UniProtKB-KW"/>
</dbReference>
<sequence>MGHKERFNARARASSRPKKRAKLSHKNEENDTNTDIHVPKTQEQKDEDRRERLRQELLEQQNSKVSSKKKRRLEKYIDKKLQKEERAQLFEKLAQSQAQLPDVLHLQPSSTLGSRKAQTNEDLLSIQEDKEVRKMMEGRVNGKRRRRGAFTGVDDLSEEEEDEDFSMESSAREPKGDTFIELQKCADTEEYPDKTQSIATREVQNVQVVSDVGSALRRNPDGSIQAPKIVKRKPKGSRTIFKRWNRDKPAREEEDSDSSFDSSDSEMDTPDEAEEEEEEGDDDGADDVDDQVDEEGEGEGEEGEDTTEEQSEEDSDILSEEDNQSSVVTQSKRKRLGFKDWALQQVSASKGYVAPVDAEERILVTLPETKGEGRRKSELNEMRGPLGEELRLPETALAEQFKPPPVSVDAPNQQKVTSKFVSVKRPDDVQVARLELPILAEEQAIIETIRLNPVIILCGATGSGKTTQVPQFLYEAGFGCSGGENPGMIGITQPRRVAAMSMAARVGHELSLSPAQVAYQVRYDATTSPSTIIKFMTDGVLLRELASDFTLGKYSVIIVDEAHERSVNTDILIGTLSRVVRLREELWKEGKDGAKPLRLIIMSATLRVSDFAENPVLFSKPPPVISVDARQHPVAIHFARRTHPDYVSEAIKKASKIHSRLPPGGILIFLTGQNEITGVCRKLESRYGRKAIAARKRRQNSQLIKIDGDMDDQSKSFKVAPALADVELEEIDLGDFHQDAEVSDDEGEPRDLDPEGLDTDEEEEENRALGIDSEESEVPMHILPLYSILPTEEQMKVFKPPPSDSRLVVVATNVAETSLTIPGIRYVIDCGRAKERCFDVSSGVQSFRVNWVSKASADQRAGRAGRTGPGHCYRLYSSALFEHHFDKFSKPEILQMPIEGVVLQMKSMNIDTVTNFPFPTPPDRNSLQKAEVLLTRLGALKPDSIISQPLGSSSDRPITDLGKAMALFPLSPRFARMIVSGRQHGCMPYVIAMVAALSVGDPFLHEESLQDNGNISEDEDEGLSLIKSEEEKKKEMNKLRRRAFFKSTETHSRLGKGLSDIFRLLSVVGAYEFSRGGHEFCRDHFVRAKAMEEIHKLRAQISSIASTNFPGLDTGITKSFKPPSELQIKVLRQLLCSAFIDQVAVRKDLVQSTSITGNKYATCRGIPYRALGISDDVFIHPSSILHNKSPPDYIIFQEAVQSNQLWLKNITVINPAWLTSLGKGSLCRFSKPEKNSAGELMVIPHFGPEGWELPAVKASTVL</sequence>
<dbReference type="PROSITE" id="PS00690">
    <property type="entry name" value="DEAH_ATP_HELICASE"/>
    <property type="match status" value="1"/>
</dbReference>
<organism evidence="14 15">
    <name type="scientific">Pyrrhoderma noxium</name>
    <dbReference type="NCBI Taxonomy" id="2282107"/>
    <lineage>
        <taxon>Eukaryota</taxon>
        <taxon>Fungi</taxon>
        <taxon>Dikarya</taxon>
        <taxon>Basidiomycota</taxon>
        <taxon>Agaricomycotina</taxon>
        <taxon>Agaricomycetes</taxon>
        <taxon>Hymenochaetales</taxon>
        <taxon>Hymenochaetaceae</taxon>
        <taxon>Pyrrhoderma</taxon>
    </lineage>
</organism>
<dbReference type="Pfam" id="PF04408">
    <property type="entry name" value="WHD_HA2"/>
    <property type="match status" value="1"/>
</dbReference>
<dbReference type="EC" id="3.6.4.13" evidence="3"/>
<dbReference type="Pfam" id="PF00271">
    <property type="entry name" value="Helicase_C"/>
    <property type="match status" value="1"/>
</dbReference>
<dbReference type="EMBL" id="NBII01000007">
    <property type="protein sequence ID" value="PAV17215.1"/>
    <property type="molecule type" value="Genomic_DNA"/>
</dbReference>
<keyword evidence="9" id="KW-0539">Nucleus</keyword>
<dbReference type="Gene3D" id="1.20.120.1080">
    <property type="match status" value="1"/>
</dbReference>
<dbReference type="InterPro" id="IPR001650">
    <property type="entry name" value="Helicase_C-like"/>
</dbReference>
<evidence type="ECO:0000256" key="8">
    <source>
        <dbReference type="ARBA" id="ARBA00022884"/>
    </source>
</evidence>
<gene>
    <name evidence="14" type="ORF">PNOK_0727900</name>
</gene>
<dbReference type="SMART" id="SM00490">
    <property type="entry name" value="HELICc"/>
    <property type="match status" value="1"/>
</dbReference>
<evidence type="ECO:0000256" key="7">
    <source>
        <dbReference type="ARBA" id="ARBA00022840"/>
    </source>
</evidence>
<dbReference type="PANTHER" id="PTHR18934">
    <property type="entry name" value="ATP-DEPENDENT RNA HELICASE"/>
    <property type="match status" value="1"/>
</dbReference>
<feature type="compositionally biased region" description="Basic and acidic residues" evidence="11">
    <location>
        <begin position="37"/>
        <end position="57"/>
    </location>
</feature>
<evidence type="ECO:0000256" key="10">
    <source>
        <dbReference type="ARBA" id="ARBA00047984"/>
    </source>
</evidence>
<dbReference type="FunCoup" id="A0A286UCG0">
    <property type="interactions" value="751"/>
</dbReference>
<dbReference type="GO" id="GO:0005730">
    <property type="term" value="C:nucleolus"/>
    <property type="evidence" value="ECO:0007669"/>
    <property type="project" value="UniProtKB-SubCell"/>
</dbReference>
<dbReference type="SMART" id="SM00847">
    <property type="entry name" value="HA2"/>
    <property type="match status" value="1"/>
</dbReference>
<dbReference type="GO" id="GO:1990904">
    <property type="term" value="C:ribonucleoprotein complex"/>
    <property type="evidence" value="ECO:0007669"/>
    <property type="project" value="UniProtKB-ARBA"/>
</dbReference>
<dbReference type="InterPro" id="IPR048333">
    <property type="entry name" value="HA2_WH"/>
</dbReference>
<keyword evidence="4" id="KW-0547">Nucleotide-binding</keyword>
<keyword evidence="8" id="KW-0694">RNA-binding</keyword>
<feature type="compositionally biased region" description="Basic residues" evidence="11">
    <location>
        <begin position="229"/>
        <end position="243"/>
    </location>
</feature>
<feature type="compositionally biased region" description="Acidic residues" evidence="11">
    <location>
        <begin position="155"/>
        <end position="166"/>
    </location>
</feature>
<name>A0A286UCG0_9AGAM</name>
<dbReference type="PANTHER" id="PTHR18934:SF99">
    <property type="entry name" value="ATP-DEPENDENT RNA HELICASE DHX37-RELATED"/>
    <property type="match status" value="1"/>
</dbReference>
<comment type="subcellular location">
    <subcellularLocation>
        <location evidence="1">Nucleus</location>
        <location evidence="1">Nucleolus</location>
    </subcellularLocation>
</comment>
<dbReference type="GO" id="GO:0000462">
    <property type="term" value="P:maturation of SSU-rRNA from tricistronic rRNA transcript (SSU-rRNA, 5.8S rRNA, LSU-rRNA)"/>
    <property type="evidence" value="ECO:0007669"/>
    <property type="project" value="TreeGrafter"/>
</dbReference>
<dbReference type="PROSITE" id="PS51194">
    <property type="entry name" value="HELICASE_CTER"/>
    <property type="match status" value="1"/>
</dbReference>
<feature type="compositionally biased region" description="Polar residues" evidence="11">
    <location>
        <begin position="109"/>
        <end position="122"/>
    </location>
</feature>
<dbReference type="Pfam" id="PF07717">
    <property type="entry name" value="OB_NTP_bind"/>
    <property type="match status" value="1"/>
</dbReference>
<feature type="domain" description="Helicase ATP-binding" evidence="12">
    <location>
        <begin position="446"/>
        <end position="624"/>
    </location>
</feature>
<dbReference type="SMART" id="SM00487">
    <property type="entry name" value="DEXDc"/>
    <property type="match status" value="1"/>
</dbReference>
<dbReference type="Proteomes" id="UP000217199">
    <property type="component" value="Unassembled WGS sequence"/>
</dbReference>
<feature type="domain" description="Helicase C-terminal" evidence="13">
    <location>
        <begin position="646"/>
        <end position="909"/>
    </location>
</feature>
<evidence type="ECO:0000256" key="11">
    <source>
        <dbReference type="SAM" id="MobiDB-lite"/>
    </source>
</evidence>
<feature type="region of interest" description="Disordered" evidence="11">
    <location>
        <begin position="1"/>
        <end position="77"/>
    </location>
</feature>
<feature type="compositionally biased region" description="Acidic residues" evidence="11">
    <location>
        <begin position="741"/>
        <end position="765"/>
    </location>
</feature>
<evidence type="ECO:0000256" key="4">
    <source>
        <dbReference type="ARBA" id="ARBA00022741"/>
    </source>
</evidence>
<feature type="compositionally biased region" description="Acidic residues" evidence="11">
    <location>
        <begin position="252"/>
        <end position="323"/>
    </location>
</feature>
<keyword evidence="7" id="KW-0067">ATP-binding</keyword>
<evidence type="ECO:0000256" key="6">
    <source>
        <dbReference type="ARBA" id="ARBA00022806"/>
    </source>
</evidence>
<feature type="region of interest" description="Disordered" evidence="11">
    <location>
        <begin position="211"/>
        <end position="331"/>
    </location>
</feature>
<dbReference type="CDD" id="cd18791">
    <property type="entry name" value="SF2_C_RHA"/>
    <property type="match status" value="1"/>
</dbReference>
<evidence type="ECO:0000256" key="3">
    <source>
        <dbReference type="ARBA" id="ARBA00012552"/>
    </source>
</evidence>
<comment type="similarity">
    <text evidence="2">Belongs to the DEAD box helicase family. DEAH subfamily.</text>
</comment>
<reference evidence="14 15" key="1">
    <citation type="journal article" date="2017" name="Mol. Ecol.">
        <title>Comparative and population genomic landscape of Phellinus noxius: A hypervariable fungus causing root rot in trees.</title>
        <authorList>
            <person name="Chung C.L."/>
            <person name="Lee T.J."/>
            <person name="Akiba M."/>
            <person name="Lee H.H."/>
            <person name="Kuo T.H."/>
            <person name="Liu D."/>
            <person name="Ke H.M."/>
            <person name="Yokoi T."/>
            <person name="Roa M.B."/>
            <person name="Lu M.J."/>
            <person name="Chang Y.Y."/>
            <person name="Ann P.J."/>
            <person name="Tsai J.N."/>
            <person name="Chen C.Y."/>
            <person name="Tzean S.S."/>
            <person name="Ota Y."/>
            <person name="Hattori T."/>
            <person name="Sahashi N."/>
            <person name="Liou R.F."/>
            <person name="Kikuchi T."/>
            <person name="Tsai I.J."/>
        </authorList>
    </citation>
    <scope>NUCLEOTIDE SEQUENCE [LARGE SCALE GENOMIC DNA]</scope>
    <source>
        <strain evidence="14 15">FFPRI411160</strain>
    </source>
</reference>
<proteinExistence type="inferred from homology"/>
<dbReference type="AlphaFoldDB" id="A0A286UCG0"/>
<evidence type="ECO:0000259" key="12">
    <source>
        <dbReference type="PROSITE" id="PS51192"/>
    </source>
</evidence>
<protein>
    <recommendedName>
        <fullName evidence="3">RNA helicase</fullName>
        <ecNumber evidence="3">3.6.4.13</ecNumber>
    </recommendedName>
</protein>
<dbReference type="Pfam" id="PF21010">
    <property type="entry name" value="HA2_C"/>
    <property type="match status" value="1"/>
</dbReference>
<evidence type="ECO:0000256" key="2">
    <source>
        <dbReference type="ARBA" id="ARBA00008792"/>
    </source>
</evidence>
<keyword evidence="5 14" id="KW-0378">Hydrolase</keyword>
<feature type="compositionally biased region" description="Polar residues" evidence="11">
    <location>
        <begin position="194"/>
        <end position="206"/>
    </location>
</feature>
<comment type="catalytic activity">
    <reaction evidence="10">
        <text>ATP + H2O = ADP + phosphate + H(+)</text>
        <dbReference type="Rhea" id="RHEA:13065"/>
        <dbReference type="ChEBI" id="CHEBI:15377"/>
        <dbReference type="ChEBI" id="CHEBI:15378"/>
        <dbReference type="ChEBI" id="CHEBI:30616"/>
        <dbReference type="ChEBI" id="CHEBI:43474"/>
        <dbReference type="ChEBI" id="CHEBI:456216"/>
        <dbReference type="EC" id="3.6.4.13"/>
    </reaction>
</comment>
<dbReference type="InterPro" id="IPR011709">
    <property type="entry name" value="DEAD-box_helicase_OB_fold"/>
</dbReference>
<feature type="region of interest" description="Disordered" evidence="11">
    <location>
        <begin position="735"/>
        <end position="768"/>
    </location>
</feature>
<evidence type="ECO:0000313" key="15">
    <source>
        <dbReference type="Proteomes" id="UP000217199"/>
    </source>
</evidence>
<dbReference type="GO" id="GO:0005524">
    <property type="term" value="F:ATP binding"/>
    <property type="evidence" value="ECO:0007669"/>
    <property type="project" value="UniProtKB-KW"/>
</dbReference>
<accession>A0A286UCG0</accession>
<feature type="region of interest" description="Disordered" evidence="11">
    <location>
        <begin position="187"/>
        <end position="206"/>
    </location>
</feature>